<dbReference type="EMBL" id="HBNS01004431">
    <property type="protein sequence ID" value="CAE4585216.1"/>
    <property type="molecule type" value="Transcribed_RNA"/>
</dbReference>
<evidence type="ECO:0000256" key="2">
    <source>
        <dbReference type="SAM" id="SignalP"/>
    </source>
</evidence>
<feature type="signal peptide" evidence="2">
    <location>
        <begin position="1"/>
        <end position="23"/>
    </location>
</feature>
<evidence type="ECO:0000313" key="3">
    <source>
        <dbReference type="EMBL" id="CAD9338602.1"/>
    </source>
</evidence>
<sequence>MKSTIYIELTFLVALLTTKLLVAIPIEHGAQYLRSTDSSQVERSNSGKRDLDFKYFPDLDGKNSPGEEPIEDEIEFCTEDVKECTDGSWVGRDPLNKCAFKPCPKVSEAGKGLCDADRRRCLYGGYVERDPLNDCAFKPCRIVMLNPTK</sequence>
<evidence type="ECO:0000313" key="4">
    <source>
        <dbReference type="EMBL" id="CAE4585216.1"/>
    </source>
</evidence>
<feature type="compositionally biased region" description="Polar residues" evidence="1">
    <location>
        <begin position="35"/>
        <end position="44"/>
    </location>
</feature>
<accession>A0A6S8Z9A7</accession>
<organism evidence="3">
    <name type="scientific">Ditylum brightwellii</name>
    <dbReference type="NCBI Taxonomy" id="49249"/>
    <lineage>
        <taxon>Eukaryota</taxon>
        <taxon>Sar</taxon>
        <taxon>Stramenopiles</taxon>
        <taxon>Ochrophyta</taxon>
        <taxon>Bacillariophyta</taxon>
        <taxon>Mediophyceae</taxon>
        <taxon>Lithodesmiophycidae</taxon>
        <taxon>Lithodesmiales</taxon>
        <taxon>Lithodesmiaceae</taxon>
        <taxon>Ditylum</taxon>
    </lineage>
</organism>
<feature type="compositionally biased region" description="Basic and acidic residues" evidence="1">
    <location>
        <begin position="45"/>
        <end position="61"/>
    </location>
</feature>
<evidence type="ECO:0000256" key="1">
    <source>
        <dbReference type="SAM" id="MobiDB-lite"/>
    </source>
</evidence>
<feature type="chain" id="PRO_5036191473" description="Kazal-like domain-containing protein" evidence="2">
    <location>
        <begin position="24"/>
        <end position="149"/>
    </location>
</feature>
<evidence type="ECO:0008006" key="5">
    <source>
        <dbReference type="Google" id="ProtNLM"/>
    </source>
</evidence>
<keyword evidence="2" id="KW-0732">Signal</keyword>
<name>A0A6S8Z9A7_9STRA</name>
<protein>
    <recommendedName>
        <fullName evidence="5">Kazal-like domain-containing protein</fullName>
    </recommendedName>
</protein>
<reference evidence="3" key="1">
    <citation type="submission" date="2021-01" db="EMBL/GenBank/DDBJ databases">
        <authorList>
            <person name="Corre E."/>
            <person name="Pelletier E."/>
            <person name="Niang G."/>
            <person name="Scheremetjew M."/>
            <person name="Finn R."/>
            <person name="Kale V."/>
            <person name="Holt S."/>
            <person name="Cochrane G."/>
            <person name="Meng A."/>
            <person name="Brown T."/>
            <person name="Cohen L."/>
        </authorList>
    </citation>
    <scope>NUCLEOTIDE SEQUENCE</scope>
    <source>
        <strain evidence="4">GSO104</strain>
        <strain evidence="3">Pop2</strain>
    </source>
</reference>
<feature type="region of interest" description="Disordered" evidence="1">
    <location>
        <begin position="35"/>
        <end position="66"/>
    </location>
</feature>
<gene>
    <name evidence="4" type="ORF">DBRI00130_LOCUS3585</name>
    <name evidence="3" type="ORF">DBRI1063_LOCUS15354</name>
</gene>
<dbReference type="EMBL" id="HBGN01024010">
    <property type="protein sequence ID" value="CAD9338602.1"/>
    <property type="molecule type" value="Transcribed_RNA"/>
</dbReference>
<proteinExistence type="predicted"/>
<dbReference type="AlphaFoldDB" id="A0A6S8Z9A7"/>